<protein>
    <submittedName>
        <fullName evidence="1">Uncharacterized protein</fullName>
    </submittedName>
</protein>
<proteinExistence type="predicted"/>
<sequence>MATSDEERPVTENERPEYESKIPEAVTSLYEAVEILKQIDHNKITREHERYLSGGRWCGMEKMLISARNASDEALKLIRIVDGYPEKRPFIRYIKEDRSRRR</sequence>
<dbReference type="Proteomes" id="UP000623250">
    <property type="component" value="Unassembled WGS sequence"/>
</dbReference>
<organism evidence="1 2">
    <name type="scientific">Rhodomicrobium udaipurense</name>
    <dbReference type="NCBI Taxonomy" id="1202716"/>
    <lineage>
        <taxon>Bacteria</taxon>
        <taxon>Pseudomonadati</taxon>
        <taxon>Pseudomonadota</taxon>
        <taxon>Alphaproteobacteria</taxon>
        <taxon>Hyphomicrobiales</taxon>
        <taxon>Hyphomicrobiaceae</taxon>
        <taxon>Rhodomicrobium</taxon>
    </lineage>
</organism>
<dbReference type="RefSeq" id="WP_037240421.1">
    <property type="nucleotide sequence ID" value="NZ_JAEMUK010000078.1"/>
</dbReference>
<evidence type="ECO:0000313" key="2">
    <source>
        <dbReference type="Proteomes" id="UP000623250"/>
    </source>
</evidence>
<accession>A0A8I1GIJ7</accession>
<reference evidence="1 2" key="1">
    <citation type="submission" date="2020-12" db="EMBL/GenBank/DDBJ databases">
        <title>Revised draft genomes of Rhodomicrobium vannielii ATCC 17100 and Rhodomicrobium udaipurense JA643.</title>
        <authorList>
            <person name="Conners E.M."/>
            <person name="Davenport E.J."/>
            <person name="Bose A."/>
        </authorList>
    </citation>
    <scope>NUCLEOTIDE SEQUENCE [LARGE SCALE GENOMIC DNA]</scope>
    <source>
        <strain evidence="1 2">JA643</strain>
    </source>
</reference>
<comment type="caution">
    <text evidence="1">The sequence shown here is derived from an EMBL/GenBank/DDBJ whole genome shotgun (WGS) entry which is preliminary data.</text>
</comment>
<keyword evidence="2" id="KW-1185">Reference proteome</keyword>
<evidence type="ECO:0000313" key="1">
    <source>
        <dbReference type="EMBL" id="MBJ7544415.1"/>
    </source>
</evidence>
<dbReference type="AlphaFoldDB" id="A0A8I1GIJ7"/>
<gene>
    <name evidence="1" type="ORF">JDN41_12745</name>
</gene>
<dbReference type="EMBL" id="JAEMUK010000078">
    <property type="protein sequence ID" value="MBJ7544415.1"/>
    <property type="molecule type" value="Genomic_DNA"/>
</dbReference>
<name>A0A8I1GIJ7_9HYPH</name>